<organism evidence="1 2">
    <name type="scientific">Ophiophagus hannah</name>
    <name type="common">King cobra</name>
    <name type="synonym">Naja hannah</name>
    <dbReference type="NCBI Taxonomy" id="8665"/>
    <lineage>
        <taxon>Eukaryota</taxon>
        <taxon>Metazoa</taxon>
        <taxon>Chordata</taxon>
        <taxon>Craniata</taxon>
        <taxon>Vertebrata</taxon>
        <taxon>Euteleostomi</taxon>
        <taxon>Lepidosauria</taxon>
        <taxon>Squamata</taxon>
        <taxon>Bifurcata</taxon>
        <taxon>Unidentata</taxon>
        <taxon>Episquamata</taxon>
        <taxon>Toxicofera</taxon>
        <taxon>Serpentes</taxon>
        <taxon>Colubroidea</taxon>
        <taxon>Elapidae</taxon>
        <taxon>Elapinae</taxon>
        <taxon>Ophiophagus</taxon>
    </lineage>
</organism>
<accession>V8N9C5</accession>
<feature type="non-terminal residue" evidence="1">
    <location>
        <position position="1"/>
    </location>
</feature>
<protein>
    <submittedName>
        <fullName evidence="1">Uncharacterized protein</fullName>
    </submittedName>
</protein>
<comment type="caution">
    <text evidence="1">The sequence shown here is derived from an EMBL/GenBank/DDBJ whole genome shotgun (WGS) entry which is preliminary data.</text>
</comment>
<sequence>MQRHDGLAWKHGRVEEQDAQVQKLKEVITMKEKEELKNKDGHKDGRPREMLFLWGLSRTLDQSWPKQVDFIVFVFCKTAARLNTMHAGHMHSGWDHCYPNCTPMTMMVQPPPLTLSIMSPAHYSPGHPACIKPHNPCAPVHCWDGRSHYGHHGLTQGAAPCFTSTSQKCLPKSKSGYVPCRTY</sequence>
<reference evidence="1 2" key="1">
    <citation type="journal article" date="2013" name="Proc. Natl. Acad. Sci. U.S.A.">
        <title>The king cobra genome reveals dynamic gene evolution and adaptation in the snake venom system.</title>
        <authorList>
            <person name="Vonk F.J."/>
            <person name="Casewell N.R."/>
            <person name="Henkel C.V."/>
            <person name="Heimberg A.M."/>
            <person name="Jansen H.J."/>
            <person name="McCleary R.J."/>
            <person name="Kerkkamp H.M."/>
            <person name="Vos R.A."/>
            <person name="Guerreiro I."/>
            <person name="Calvete J.J."/>
            <person name="Wuster W."/>
            <person name="Woods A.E."/>
            <person name="Logan J.M."/>
            <person name="Harrison R.A."/>
            <person name="Castoe T.A."/>
            <person name="de Koning A.P."/>
            <person name="Pollock D.D."/>
            <person name="Yandell M."/>
            <person name="Calderon D."/>
            <person name="Renjifo C."/>
            <person name="Currier R.B."/>
            <person name="Salgado D."/>
            <person name="Pla D."/>
            <person name="Sanz L."/>
            <person name="Hyder A.S."/>
            <person name="Ribeiro J.M."/>
            <person name="Arntzen J.W."/>
            <person name="van den Thillart G.E."/>
            <person name="Boetzer M."/>
            <person name="Pirovano W."/>
            <person name="Dirks R.P."/>
            <person name="Spaink H.P."/>
            <person name="Duboule D."/>
            <person name="McGlinn E."/>
            <person name="Kini R.M."/>
            <person name="Richardson M.K."/>
        </authorList>
    </citation>
    <scope>NUCLEOTIDE SEQUENCE</scope>
    <source>
        <tissue evidence="1">Blood</tissue>
    </source>
</reference>
<evidence type="ECO:0000313" key="2">
    <source>
        <dbReference type="Proteomes" id="UP000018936"/>
    </source>
</evidence>
<keyword evidence="2" id="KW-1185">Reference proteome</keyword>
<dbReference type="Proteomes" id="UP000018936">
    <property type="component" value="Unassembled WGS sequence"/>
</dbReference>
<proteinExistence type="predicted"/>
<dbReference type="AlphaFoldDB" id="V8N9C5"/>
<dbReference type="EMBL" id="AZIM01007131">
    <property type="protein sequence ID" value="ETE58162.1"/>
    <property type="molecule type" value="Genomic_DNA"/>
</dbReference>
<evidence type="ECO:0000313" key="1">
    <source>
        <dbReference type="EMBL" id="ETE58162.1"/>
    </source>
</evidence>
<gene>
    <name evidence="1" type="ORF">L345_16115</name>
</gene>
<name>V8N9C5_OPHHA</name>